<dbReference type="OrthoDB" id="25887at2759"/>
<dbReference type="SMART" id="SM00166">
    <property type="entry name" value="UBX"/>
    <property type="match status" value="1"/>
</dbReference>
<feature type="compositionally biased region" description="Polar residues" evidence="2">
    <location>
        <begin position="21"/>
        <end position="30"/>
    </location>
</feature>
<feature type="compositionally biased region" description="Low complexity" evidence="2">
    <location>
        <begin position="220"/>
        <end position="243"/>
    </location>
</feature>
<dbReference type="InterPro" id="IPR001012">
    <property type="entry name" value="UBX_dom"/>
</dbReference>
<dbReference type="GeneID" id="54422456"/>
<protein>
    <submittedName>
        <fullName evidence="5 7">SEP-domain-containing protein</fullName>
    </submittedName>
</protein>
<keyword evidence="1" id="KW-0833">Ubl conjugation pathway</keyword>
<dbReference type="FunFam" id="3.10.20.90:FF:000179">
    <property type="entry name" value="Plant UBX domain-containing protein 4"/>
    <property type="match status" value="1"/>
</dbReference>
<dbReference type="Pfam" id="PF08059">
    <property type="entry name" value="SEP"/>
    <property type="match status" value="1"/>
</dbReference>
<dbReference type="GO" id="GO:0005829">
    <property type="term" value="C:cytosol"/>
    <property type="evidence" value="ECO:0007669"/>
    <property type="project" value="TreeGrafter"/>
</dbReference>
<dbReference type="GO" id="GO:0031468">
    <property type="term" value="P:nuclear membrane reassembly"/>
    <property type="evidence" value="ECO:0007669"/>
    <property type="project" value="TreeGrafter"/>
</dbReference>
<dbReference type="RefSeq" id="XP_033534007.1">
    <property type="nucleotide sequence ID" value="XM_033681886.1"/>
</dbReference>
<dbReference type="SUPFAM" id="SSF102848">
    <property type="entry name" value="NSFL1 (p97 ATPase) cofactor p47, SEP domain"/>
    <property type="match status" value="1"/>
</dbReference>
<dbReference type="PROSITE" id="PS51399">
    <property type="entry name" value="SEP"/>
    <property type="match status" value="1"/>
</dbReference>
<proteinExistence type="predicted"/>
<organism evidence="5">
    <name type="scientific">Eremomyces bilateralis CBS 781.70</name>
    <dbReference type="NCBI Taxonomy" id="1392243"/>
    <lineage>
        <taxon>Eukaryota</taxon>
        <taxon>Fungi</taxon>
        <taxon>Dikarya</taxon>
        <taxon>Ascomycota</taxon>
        <taxon>Pezizomycotina</taxon>
        <taxon>Dothideomycetes</taxon>
        <taxon>Dothideomycetes incertae sedis</taxon>
        <taxon>Eremomycetales</taxon>
        <taxon>Eremomycetaceae</taxon>
        <taxon>Eremomyces</taxon>
    </lineage>
</organism>
<reference evidence="7" key="3">
    <citation type="submission" date="2025-04" db="UniProtKB">
        <authorList>
            <consortium name="RefSeq"/>
        </authorList>
    </citation>
    <scope>IDENTIFICATION</scope>
    <source>
        <strain evidence="7">CBS 781.70</strain>
    </source>
</reference>
<evidence type="ECO:0000259" key="4">
    <source>
        <dbReference type="PROSITE" id="PS51399"/>
    </source>
</evidence>
<dbReference type="PANTHER" id="PTHR23333">
    <property type="entry name" value="UBX DOMAIN CONTAINING PROTEIN"/>
    <property type="match status" value="1"/>
</dbReference>
<evidence type="ECO:0000259" key="3">
    <source>
        <dbReference type="PROSITE" id="PS50033"/>
    </source>
</evidence>
<dbReference type="SMART" id="SM00553">
    <property type="entry name" value="SEP"/>
    <property type="match status" value="1"/>
</dbReference>
<keyword evidence="6" id="KW-1185">Reference proteome</keyword>
<dbReference type="PROSITE" id="PS50033">
    <property type="entry name" value="UBX"/>
    <property type="match status" value="1"/>
</dbReference>
<reference evidence="7" key="2">
    <citation type="submission" date="2020-04" db="EMBL/GenBank/DDBJ databases">
        <authorList>
            <consortium name="NCBI Genome Project"/>
        </authorList>
    </citation>
    <scope>NUCLEOTIDE SEQUENCE</scope>
    <source>
        <strain evidence="7">CBS 781.70</strain>
    </source>
</reference>
<evidence type="ECO:0000256" key="2">
    <source>
        <dbReference type="SAM" id="MobiDB-lite"/>
    </source>
</evidence>
<dbReference type="EMBL" id="ML975158">
    <property type="protein sequence ID" value="KAF1812376.1"/>
    <property type="molecule type" value="Genomic_DNA"/>
</dbReference>
<dbReference type="GO" id="GO:0043130">
    <property type="term" value="F:ubiquitin binding"/>
    <property type="evidence" value="ECO:0007669"/>
    <property type="project" value="TreeGrafter"/>
</dbReference>
<evidence type="ECO:0000313" key="6">
    <source>
        <dbReference type="Proteomes" id="UP000504638"/>
    </source>
</evidence>
<accession>A0A6G1G383</accession>
<feature type="domain" description="SEP" evidence="4">
    <location>
        <begin position="132"/>
        <end position="197"/>
    </location>
</feature>
<reference evidence="5 7" key="1">
    <citation type="submission" date="2020-01" db="EMBL/GenBank/DDBJ databases">
        <authorList>
            <consortium name="DOE Joint Genome Institute"/>
            <person name="Haridas S."/>
            <person name="Albert R."/>
            <person name="Binder M."/>
            <person name="Bloem J."/>
            <person name="Labutti K."/>
            <person name="Salamov A."/>
            <person name="Andreopoulos B."/>
            <person name="Baker S.E."/>
            <person name="Barry K."/>
            <person name="Bills G."/>
            <person name="Bluhm B.H."/>
            <person name="Cannon C."/>
            <person name="Castanera R."/>
            <person name="Culley D.E."/>
            <person name="Daum C."/>
            <person name="Ezra D."/>
            <person name="Gonzalez J.B."/>
            <person name="Henrissat B."/>
            <person name="Kuo A."/>
            <person name="Liang C."/>
            <person name="Lipzen A."/>
            <person name="Lutzoni F."/>
            <person name="Magnuson J."/>
            <person name="Mondo S."/>
            <person name="Nolan M."/>
            <person name="Ohm R."/>
            <person name="Pangilinan J."/>
            <person name="Park H.-J."/>
            <person name="Ramirez L."/>
            <person name="Alfaro M."/>
            <person name="Sun H."/>
            <person name="Tritt A."/>
            <person name="Yoshinaga Y."/>
            <person name="Zwiers L.-H."/>
            <person name="Turgeon B.G."/>
            <person name="Goodwin S.B."/>
            <person name="Spatafora J.W."/>
            <person name="Crous P.W."/>
            <person name="Grigoriev I.V."/>
        </authorList>
    </citation>
    <scope>NUCLEOTIDE SEQUENCE</scope>
    <source>
        <strain evidence="5 7">CBS 781.70</strain>
    </source>
</reference>
<evidence type="ECO:0000313" key="7">
    <source>
        <dbReference type="RefSeq" id="XP_033534007.1"/>
    </source>
</evidence>
<evidence type="ECO:0000256" key="1">
    <source>
        <dbReference type="ARBA" id="ARBA00022786"/>
    </source>
</evidence>
<feature type="domain" description="UBX" evidence="3">
    <location>
        <begin position="248"/>
        <end position="301"/>
    </location>
</feature>
<name>A0A6G1G383_9PEZI</name>
<dbReference type="GO" id="GO:0061025">
    <property type="term" value="P:membrane fusion"/>
    <property type="evidence" value="ECO:0007669"/>
    <property type="project" value="TreeGrafter"/>
</dbReference>
<feature type="region of interest" description="Disordered" evidence="2">
    <location>
        <begin position="210"/>
        <end position="245"/>
    </location>
</feature>
<dbReference type="CDD" id="cd01770">
    <property type="entry name" value="UBX_UBXN2"/>
    <property type="match status" value="1"/>
</dbReference>
<evidence type="ECO:0000313" key="5">
    <source>
        <dbReference type="EMBL" id="KAF1812376.1"/>
    </source>
</evidence>
<dbReference type="InterPro" id="IPR012989">
    <property type="entry name" value="SEP_domain"/>
</dbReference>
<dbReference type="Pfam" id="PF00789">
    <property type="entry name" value="UBX"/>
    <property type="match status" value="1"/>
</dbReference>
<dbReference type="InterPro" id="IPR029071">
    <property type="entry name" value="Ubiquitin-like_domsf"/>
</dbReference>
<dbReference type="GO" id="GO:0007030">
    <property type="term" value="P:Golgi organization"/>
    <property type="evidence" value="ECO:0007669"/>
    <property type="project" value="TreeGrafter"/>
</dbReference>
<dbReference type="Gene3D" id="3.30.420.210">
    <property type="entry name" value="SEP domain"/>
    <property type="match status" value="1"/>
</dbReference>
<dbReference type="InterPro" id="IPR036241">
    <property type="entry name" value="NSFL1C_SEP_dom_sf"/>
</dbReference>
<feature type="compositionally biased region" description="Polar residues" evidence="2">
    <location>
        <begin position="97"/>
        <end position="106"/>
    </location>
</feature>
<gene>
    <name evidence="5 7" type="ORF">P152DRAFT_482396</name>
</gene>
<dbReference type="GO" id="GO:0043161">
    <property type="term" value="P:proteasome-mediated ubiquitin-dependent protein catabolic process"/>
    <property type="evidence" value="ECO:0007669"/>
    <property type="project" value="TreeGrafter"/>
</dbReference>
<sequence>MAPPTDPNRRRTPGRPVTLGDLQNSGSSAPQAHSHDDGDDSDDQDFFAGGEKSGLAVQNPNSGPSSQPGSGPNRFINSIIDRARQNVPRPGGEDEVPTQSRFSGPGQTLGGDDAPSVIIPGAGSSSSTPPPRVLRRMHLWRDGFSIDDGALYRYDDPNNAEILEMINSGRAPMSILDVQQGQEVNLEVHPHREEDYKPPTKKWKPFVGAGNRLGSPVPGAETSSTSTPTQSAEASASSANPPAITVDDSVPAITLQIRLGDGTSLRSQFNTTHTIGDVYNFVDAAARANTERPYVLMTTFPSTELKDKAAVLGDMAEFKRGGVVVQRWT</sequence>
<dbReference type="Proteomes" id="UP000504638">
    <property type="component" value="Unplaced"/>
</dbReference>
<dbReference type="GO" id="GO:0005634">
    <property type="term" value="C:nucleus"/>
    <property type="evidence" value="ECO:0007669"/>
    <property type="project" value="TreeGrafter"/>
</dbReference>
<dbReference type="PANTHER" id="PTHR23333:SF20">
    <property type="entry name" value="NSFL1 COFACTOR P47"/>
    <property type="match status" value="1"/>
</dbReference>
<dbReference type="GO" id="GO:0000045">
    <property type="term" value="P:autophagosome assembly"/>
    <property type="evidence" value="ECO:0007669"/>
    <property type="project" value="TreeGrafter"/>
</dbReference>
<dbReference type="SUPFAM" id="SSF54236">
    <property type="entry name" value="Ubiquitin-like"/>
    <property type="match status" value="1"/>
</dbReference>
<dbReference type="Gene3D" id="3.10.20.90">
    <property type="entry name" value="Phosphatidylinositol 3-kinase Catalytic Subunit, Chain A, domain 1"/>
    <property type="match status" value="1"/>
</dbReference>
<feature type="region of interest" description="Disordered" evidence="2">
    <location>
        <begin position="1"/>
        <end position="110"/>
    </location>
</feature>
<feature type="compositionally biased region" description="Low complexity" evidence="2">
    <location>
        <begin position="58"/>
        <end position="73"/>
    </location>
</feature>
<dbReference type="FunFam" id="3.30.420.210:FF:000002">
    <property type="entry name" value="UBX domain-containing protein 1"/>
    <property type="match status" value="1"/>
</dbReference>
<dbReference type="AlphaFoldDB" id="A0A6G1G383"/>